<sequence>RVSYRLLSLLLNSSLRQHAPLSISLPLRHSFQTLCGFPEYIFGLLNFWYSASQLLSALTRAVMNL</sequence>
<proteinExistence type="predicted"/>
<accession>A0A564YCA0</accession>
<gene>
    <name evidence="1" type="ORF">WMSIL1_LOCUS4905</name>
</gene>
<name>A0A564YCA0_HYMDI</name>
<feature type="non-terminal residue" evidence="1">
    <location>
        <position position="1"/>
    </location>
</feature>
<protein>
    <submittedName>
        <fullName evidence="1">Uncharacterized protein</fullName>
    </submittedName>
</protein>
<organism evidence="1 2">
    <name type="scientific">Hymenolepis diminuta</name>
    <name type="common">Rat tapeworm</name>
    <dbReference type="NCBI Taxonomy" id="6216"/>
    <lineage>
        <taxon>Eukaryota</taxon>
        <taxon>Metazoa</taxon>
        <taxon>Spiralia</taxon>
        <taxon>Lophotrochozoa</taxon>
        <taxon>Platyhelminthes</taxon>
        <taxon>Cestoda</taxon>
        <taxon>Eucestoda</taxon>
        <taxon>Cyclophyllidea</taxon>
        <taxon>Hymenolepididae</taxon>
        <taxon>Hymenolepis</taxon>
    </lineage>
</organism>
<dbReference type="AlphaFoldDB" id="A0A564YCA0"/>
<reference evidence="1 2" key="1">
    <citation type="submission" date="2019-07" db="EMBL/GenBank/DDBJ databases">
        <authorList>
            <person name="Jastrzebski P J."/>
            <person name="Paukszto L."/>
            <person name="Jastrzebski P J."/>
        </authorList>
    </citation>
    <scope>NUCLEOTIDE SEQUENCE [LARGE SCALE GENOMIC DNA]</scope>
    <source>
        <strain evidence="1 2">WMS-il1</strain>
    </source>
</reference>
<evidence type="ECO:0000313" key="1">
    <source>
        <dbReference type="EMBL" id="VUZ44609.1"/>
    </source>
</evidence>
<dbReference type="EMBL" id="CABIJS010000144">
    <property type="protein sequence ID" value="VUZ44609.1"/>
    <property type="molecule type" value="Genomic_DNA"/>
</dbReference>
<keyword evidence="2" id="KW-1185">Reference proteome</keyword>
<dbReference type="Proteomes" id="UP000321570">
    <property type="component" value="Unassembled WGS sequence"/>
</dbReference>
<evidence type="ECO:0000313" key="2">
    <source>
        <dbReference type="Proteomes" id="UP000321570"/>
    </source>
</evidence>